<dbReference type="InterPro" id="IPR028889">
    <property type="entry name" value="USP"/>
</dbReference>
<protein>
    <recommendedName>
        <fullName evidence="7">Ubiquitin carboxyl-terminal hydrolase</fullName>
        <ecNumber evidence="7">3.4.19.12</ecNumber>
    </recommendedName>
</protein>
<keyword evidence="8" id="KW-0472">Membrane</keyword>
<evidence type="ECO:0000256" key="4">
    <source>
        <dbReference type="ARBA" id="ARBA00022786"/>
    </source>
</evidence>
<feature type="transmembrane region" description="Helical" evidence="8">
    <location>
        <begin position="12"/>
        <end position="31"/>
    </location>
</feature>
<evidence type="ECO:0000256" key="1">
    <source>
        <dbReference type="ARBA" id="ARBA00000707"/>
    </source>
</evidence>
<dbReference type="Proteomes" id="UP001479436">
    <property type="component" value="Unassembled WGS sequence"/>
</dbReference>
<dbReference type="PROSITE" id="PS00973">
    <property type="entry name" value="USP_2"/>
    <property type="match status" value="1"/>
</dbReference>
<evidence type="ECO:0000313" key="10">
    <source>
        <dbReference type="EMBL" id="KAK9727428.1"/>
    </source>
</evidence>
<evidence type="ECO:0000256" key="6">
    <source>
        <dbReference type="ARBA" id="ARBA00022807"/>
    </source>
</evidence>
<dbReference type="GO" id="GO:0006508">
    <property type="term" value="P:proteolysis"/>
    <property type="evidence" value="ECO:0007669"/>
    <property type="project" value="UniProtKB-KW"/>
</dbReference>
<dbReference type="PANTHER" id="PTHR24006">
    <property type="entry name" value="UBIQUITIN CARBOXYL-TERMINAL HYDROLASE"/>
    <property type="match status" value="1"/>
</dbReference>
<comment type="catalytic activity">
    <reaction evidence="1 7">
        <text>Thiol-dependent hydrolysis of ester, thioester, amide, peptide and isopeptide bonds formed by the C-terminal Gly of ubiquitin (a 76-residue protein attached to proteins as an intracellular targeting signal).</text>
        <dbReference type="EC" id="3.4.19.12"/>
    </reaction>
</comment>
<comment type="caution">
    <text evidence="10">The sequence shown here is derived from an EMBL/GenBank/DDBJ whole genome shotgun (WGS) entry which is preliminary data.</text>
</comment>
<dbReference type="CDD" id="cd02662">
    <property type="entry name" value="Peptidase_C19F"/>
    <property type="match status" value="1"/>
</dbReference>
<proteinExistence type="inferred from homology"/>
<evidence type="ECO:0000256" key="8">
    <source>
        <dbReference type="SAM" id="Phobius"/>
    </source>
</evidence>
<evidence type="ECO:0000256" key="2">
    <source>
        <dbReference type="ARBA" id="ARBA00009085"/>
    </source>
</evidence>
<dbReference type="Pfam" id="PF00443">
    <property type="entry name" value="UCH"/>
    <property type="match status" value="1"/>
</dbReference>
<keyword evidence="6 7" id="KW-0788">Thiol protease</keyword>
<dbReference type="EMBL" id="JASJQH010006921">
    <property type="protein sequence ID" value="KAK9727428.1"/>
    <property type="molecule type" value="Genomic_DNA"/>
</dbReference>
<dbReference type="InterPro" id="IPR018200">
    <property type="entry name" value="USP_CS"/>
</dbReference>
<dbReference type="PANTHER" id="PTHR24006:SF888">
    <property type="entry name" value="UBIQUITIN CARBOXYL-TERMINAL HYDROLASE 30"/>
    <property type="match status" value="1"/>
</dbReference>
<name>A0ABR2W959_9FUNG</name>
<keyword evidence="5 7" id="KW-0378">Hydrolase</keyword>
<keyword evidence="8" id="KW-1133">Transmembrane helix</keyword>
<keyword evidence="3 7" id="KW-0645">Protease</keyword>
<dbReference type="InterPro" id="IPR001394">
    <property type="entry name" value="Peptidase_C19_UCH"/>
</dbReference>
<dbReference type="InterPro" id="IPR038765">
    <property type="entry name" value="Papain-like_cys_pep_sf"/>
</dbReference>
<dbReference type="EC" id="3.4.19.12" evidence="7"/>
<keyword evidence="4 7" id="KW-0833">Ubl conjugation pathway</keyword>
<dbReference type="PROSITE" id="PS50235">
    <property type="entry name" value="USP_3"/>
    <property type="match status" value="1"/>
</dbReference>
<evidence type="ECO:0000256" key="7">
    <source>
        <dbReference type="RuleBase" id="RU366025"/>
    </source>
</evidence>
<dbReference type="InterPro" id="IPR050164">
    <property type="entry name" value="Peptidase_C19"/>
</dbReference>
<sequence>MFNLNSENIPVFAVQCATGVASILLVITLYTNSISKEPLTIDKKRRRKKKSKKQENSSEHSAVKCPYYSGLVNLGNTCFLNSILQSLAALKHLRGYLEKCCVYDLSNSDLENIPITFSLNRTVYELSRPLKHKKIISPYDILKSLDKKKSWISSRQEQDAHELFQLISSWLSEEAENVFSSKLSMSPLNLNNERAKLMSQEENPIRMVRNPFIGFSAHRISCVQCGYTDTIKHYAFDNISLILPRTTKCTLEECLQNYTSIDSLTDFSCRQCSLNATRCRIMKSLEQATSEPKISLLKKTLARIEHALAGDLSTELPDIKITRITSKHTTKQVMFARPPPILCLHLSRSIFLSNGMSAKNSCLVEFPVQLDLNPFCTDGHLSVSPLKPISIHRKTSPDNRERSILYTLKSVVVHYGSHYSGHFATYRRQGDESSKRWLRISDDKVEEVDLEEVLNCEAYMLFYEK</sequence>
<dbReference type="Gene3D" id="3.90.70.10">
    <property type="entry name" value="Cysteine proteinases"/>
    <property type="match status" value="1"/>
</dbReference>
<feature type="domain" description="USP" evidence="9">
    <location>
        <begin position="69"/>
        <end position="465"/>
    </location>
</feature>
<keyword evidence="8" id="KW-0812">Transmembrane</keyword>
<accession>A0ABR2W959</accession>
<keyword evidence="11" id="KW-1185">Reference proteome</keyword>
<dbReference type="GO" id="GO:0004843">
    <property type="term" value="F:cysteine-type deubiquitinase activity"/>
    <property type="evidence" value="ECO:0007669"/>
    <property type="project" value="UniProtKB-EC"/>
</dbReference>
<evidence type="ECO:0000256" key="5">
    <source>
        <dbReference type="ARBA" id="ARBA00022801"/>
    </source>
</evidence>
<organism evidence="10 11">
    <name type="scientific">Basidiobolus ranarum</name>
    <dbReference type="NCBI Taxonomy" id="34480"/>
    <lineage>
        <taxon>Eukaryota</taxon>
        <taxon>Fungi</taxon>
        <taxon>Fungi incertae sedis</taxon>
        <taxon>Zoopagomycota</taxon>
        <taxon>Entomophthoromycotina</taxon>
        <taxon>Basidiobolomycetes</taxon>
        <taxon>Basidiobolales</taxon>
        <taxon>Basidiobolaceae</taxon>
        <taxon>Basidiobolus</taxon>
    </lineage>
</organism>
<evidence type="ECO:0000259" key="9">
    <source>
        <dbReference type="PROSITE" id="PS50235"/>
    </source>
</evidence>
<comment type="similarity">
    <text evidence="2 7">Belongs to the peptidase C19 family.</text>
</comment>
<reference evidence="10 11" key="1">
    <citation type="submission" date="2023-04" db="EMBL/GenBank/DDBJ databases">
        <title>Genome of Basidiobolus ranarum AG-B5.</title>
        <authorList>
            <person name="Stajich J.E."/>
            <person name="Carter-House D."/>
            <person name="Gryganskyi A."/>
        </authorList>
    </citation>
    <scope>NUCLEOTIDE SEQUENCE [LARGE SCALE GENOMIC DNA]</scope>
    <source>
        <strain evidence="10 11">AG-B5</strain>
    </source>
</reference>
<evidence type="ECO:0000313" key="11">
    <source>
        <dbReference type="Proteomes" id="UP001479436"/>
    </source>
</evidence>
<dbReference type="SUPFAM" id="SSF54001">
    <property type="entry name" value="Cysteine proteinases"/>
    <property type="match status" value="1"/>
</dbReference>
<evidence type="ECO:0000256" key="3">
    <source>
        <dbReference type="ARBA" id="ARBA00022670"/>
    </source>
</evidence>
<dbReference type="PROSITE" id="PS00972">
    <property type="entry name" value="USP_1"/>
    <property type="match status" value="1"/>
</dbReference>
<gene>
    <name evidence="10" type="primary">UBP1_1</name>
    <name evidence="10" type="ORF">K7432_001867</name>
</gene>